<evidence type="ECO:0000256" key="3">
    <source>
        <dbReference type="ARBA" id="ARBA00022692"/>
    </source>
</evidence>
<evidence type="ECO:0000256" key="4">
    <source>
        <dbReference type="ARBA" id="ARBA00022989"/>
    </source>
</evidence>
<evidence type="ECO:0000256" key="2">
    <source>
        <dbReference type="ARBA" id="ARBA00022475"/>
    </source>
</evidence>
<keyword evidence="3 6" id="KW-0812">Transmembrane</keyword>
<feature type="transmembrane region" description="Helical" evidence="6">
    <location>
        <begin position="14"/>
        <end position="36"/>
    </location>
</feature>
<comment type="subcellular location">
    <subcellularLocation>
        <location evidence="1">Cell membrane</location>
        <topology evidence="1">Multi-pass membrane protein</topology>
    </subcellularLocation>
</comment>
<proteinExistence type="predicted"/>
<name>A0A7J5K0H7_BACT4</name>
<dbReference type="AlphaFoldDB" id="A0A7J5K0H7"/>
<feature type="transmembrane region" description="Helical" evidence="6">
    <location>
        <begin position="332"/>
        <end position="353"/>
    </location>
</feature>
<dbReference type="NCBIfam" id="NF041503">
    <property type="entry name" value="WZX_like"/>
    <property type="match status" value="1"/>
</dbReference>
<sequence length="472" mass="53385">MPNKESISVGKSDIIWSYIAKFLGIASGLLVLPFILNRLTAEEMGLNYLMLTIGSMVSLLDFGFSPQFGRNITYVFSGAKELAKEGFSKKEVDSKPSYRLVATVIITAKMVYKRLSLLVLLIMLTAGTWYIHYVTDGFSQVPNTLLIWIIYSLSVYFNIYFNYYSSLLTGRGLIKENSISIILSKLSYIMITLGMIFMNCGLLSIVVANFISPFIQRFYAYKMFYGRGLKKLLPVDIKKDEIQKTFSTIGYSAKKLGLTFVGAYVVNKMNMFIVGIYLSLEVTASYGLMVQLGTTMVTMASVFFVSYLPVFSNYQVTREYQKLTELLSFTMIIFWALMICGCIGMFFFGNWLLDLIGSQTTLPSRWICLLYFLFSTLELNQSNFATIIVTSNRVPFVKPTLISGAVILVGTFVVLKLTTWGILGVVLVQAVVQLSYNDWKWPKQVFEELNVSLLQFVKLGIIKCNTLIKRTK</sequence>
<keyword evidence="4 6" id="KW-1133">Transmembrane helix</keyword>
<feature type="transmembrane region" description="Helical" evidence="6">
    <location>
        <begin position="401"/>
        <end position="432"/>
    </location>
</feature>
<reference evidence="7 8" key="1">
    <citation type="journal article" date="2019" name="Nat. Med.">
        <title>A library of human gut bacterial isolates paired with longitudinal multiomics data enables mechanistic microbiome research.</title>
        <authorList>
            <person name="Poyet M."/>
            <person name="Groussin M."/>
            <person name="Gibbons S.M."/>
            <person name="Avila-Pacheco J."/>
            <person name="Jiang X."/>
            <person name="Kearney S.M."/>
            <person name="Perrotta A.R."/>
            <person name="Berdy B."/>
            <person name="Zhao S."/>
            <person name="Lieberman T.D."/>
            <person name="Swanson P.K."/>
            <person name="Smith M."/>
            <person name="Roesemann S."/>
            <person name="Alexander J.E."/>
            <person name="Rich S.A."/>
            <person name="Livny J."/>
            <person name="Vlamakis H."/>
            <person name="Clish C."/>
            <person name="Bullock K."/>
            <person name="Deik A."/>
            <person name="Scott J."/>
            <person name="Pierce K.A."/>
            <person name="Xavier R.J."/>
            <person name="Alm E.J."/>
        </authorList>
    </citation>
    <scope>NUCLEOTIDE SEQUENCE [LARGE SCALE GENOMIC DNA]</scope>
    <source>
        <strain evidence="7 8">BIOML-A160</strain>
    </source>
</reference>
<keyword evidence="5 6" id="KW-0472">Membrane</keyword>
<keyword evidence="2" id="KW-1003">Cell membrane</keyword>
<evidence type="ECO:0000313" key="7">
    <source>
        <dbReference type="EMBL" id="KAB4457292.1"/>
    </source>
</evidence>
<dbReference type="PANTHER" id="PTHR30250">
    <property type="entry name" value="PST FAMILY PREDICTED COLANIC ACID TRANSPORTER"/>
    <property type="match status" value="1"/>
</dbReference>
<dbReference type="RefSeq" id="WP_008761440.1">
    <property type="nucleotide sequence ID" value="NZ_CP072224.1"/>
</dbReference>
<accession>A0A7J5K0H7</accession>
<evidence type="ECO:0000256" key="6">
    <source>
        <dbReference type="SAM" id="Phobius"/>
    </source>
</evidence>
<feature type="transmembrane region" description="Helical" evidence="6">
    <location>
        <begin position="292"/>
        <end position="312"/>
    </location>
</feature>
<evidence type="ECO:0000313" key="8">
    <source>
        <dbReference type="Proteomes" id="UP000436825"/>
    </source>
</evidence>
<feature type="transmembrane region" description="Helical" evidence="6">
    <location>
        <begin position="256"/>
        <end position="280"/>
    </location>
</feature>
<protein>
    <submittedName>
        <fullName evidence="7">Oligosaccharide flippase family protein</fullName>
    </submittedName>
</protein>
<evidence type="ECO:0000256" key="1">
    <source>
        <dbReference type="ARBA" id="ARBA00004651"/>
    </source>
</evidence>
<dbReference type="EMBL" id="WCRW01000004">
    <property type="protein sequence ID" value="KAB4457292.1"/>
    <property type="molecule type" value="Genomic_DNA"/>
</dbReference>
<comment type="caution">
    <text evidence="7">The sequence shown here is derived from an EMBL/GenBank/DDBJ whole genome shotgun (WGS) entry which is preliminary data.</text>
</comment>
<dbReference type="Proteomes" id="UP000436825">
    <property type="component" value="Unassembled WGS sequence"/>
</dbReference>
<organism evidence="7 8">
    <name type="scientific">Bacteroides thetaiotaomicron</name>
    <dbReference type="NCBI Taxonomy" id="818"/>
    <lineage>
        <taxon>Bacteria</taxon>
        <taxon>Pseudomonadati</taxon>
        <taxon>Bacteroidota</taxon>
        <taxon>Bacteroidia</taxon>
        <taxon>Bacteroidales</taxon>
        <taxon>Bacteroidaceae</taxon>
        <taxon>Bacteroides</taxon>
    </lineage>
</organism>
<dbReference type="PANTHER" id="PTHR30250:SF26">
    <property type="entry name" value="PSMA PROTEIN"/>
    <property type="match status" value="1"/>
</dbReference>
<evidence type="ECO:0000256" key="5">
    <source>
        <dbReference type="ARBA" id="ARBA00023136"/>
    </source>
</evidence>
<dbReference type="InterPro" id="IPR048122">
    <property type="entry name" value="WZX-like"/>
</dbReference>
<feature type="transmembrane region" description="Helical" evidence="6">
    <location>
        <begin position="145"/>
        <end position="165"/>
    </location>
</feature>
<feature type="transmembrane region" description="Helical" evidence="6">
    <location>
        <begin position="115"/>
        <end position="133"/>
    </location>
</feature>
<feature type="transmembrane region" description="Helical" evidence="6">
    <location>
        <begin position="186"/>
        <end position="211"/>
    </location>
</feature>
<gene>
    <name evidence="7" type="ORF">GAN75_07850</name>
</gene>
<dbReference type="InterPro" id="IPR050833">
    <property type="entry name" value="Poly_Biosynth_Transport"/>
</dbReference>
<dbReference type="GO" id="GO:0005886">
    <property type="term" value="C:plasma membrane"/>
    <property type="evidence" value="ECO:0007669"/>
    <property type="project" value="UniProtKB-SubCell"/>
</dbReference>